<accession>A0A2P2ND53</accession>
<organism evidence="1">
    <name type="scientific">Rhizophora mucronata</name>
    <name type="common">Asiatic mangrove</name>
    <dbReference type="NCBI Taxonomy" id="61149"/>
    <lineage>
        <taxon>Eukaryota</taxon>
        <taxon>Viridiplantae</taxon>
        <taxon>Streptophyta</taxon>
        <taxon>Embryophyta</taxon>
        <taxon>Tracheophyta</taxon>
        <taxon>Spermatophyta</taxon>
        <taxon>Magnoliopsida</taxon>
        <taxon>eudicotyledons</taxon>
        <taxon>Gunneridae</taxon>
        <taxon>Pentapetalae</taxon>
        <taxon>rosids</taxon>
        <taxon>fabids</taxon>
        <taxon>Malpighiales</taxon>
        <taxon>Rhizophoraceae</taxon>
        <taxon>Rhizophora</taxon>
    </lineage>
</organism>
<dbReference type="AlphaFoldDB" id="A0A2P2ND53"/>
<dbReference type="EMBL" id="GGEC01059920">
    <property type="protein sequence ID" value="MBX40404.1"/>
    <property type="molecule type" value="Transcribed_RNA"/>
</dbReference>
<name>A0A2P2ND53_RHIMU</name>
<evidence type="ECO:0000313" key="1">
    <source>
        <dbReference type="EMBL" id="MBX40404.1"/>
    </source>
</evidence>
<proteinExistence type="predicted"/>
<reference evidence="1" key="1">
    <citation type="submission" date="2018-02" db="EMBL/GenBank/DDBJ databases">
        <title>Rhizophora mucronata_Transcriptome.</title>
        <authorList>
            <person name="Meera S.P."/>
            <person name="Sreeshan A."/>
            <person name="Augustine A."/>
        </authorList>
    </citation>
    <scope>NUCLEOTIDE SEQUENCE</scope>
    <source>
        <tissue evidence="1">Leaf</tissue>
    </source>
</reference>
<protein>
    <submittedName>
        <fullName evidence="1">Uncharacterized protein</fullName>
    </submittedName>
</protein>
<sequence>MPRCKNLVCCEHEYSCDVNSFSH</sequence>